<sequence length="772" mass="85800">MKQATPLSWLAGLLLFFLSHVVAADTSTLILTDSQDTVSAAPFMAVLEDPSRQLTLQQVTSAAFDEKFTVNTSQNAPSFGRSRSAYWVRFTLINQSSLKWYALSDAFLEDEYDFYLLSEGQDVTAQYAAPVTNYRRPAWSLALPRAMPLQIYVRATNGDSAFRLPVELVTADAMLERSKQNYRLYAAIYGAMLVLAAYNLFLFFALREISYLSLVVHILAMTAVAHLSNPVFEGIGFLHDTGSHFFTTPLYIAIISFCLFTQQLLQTKYQTPRHHQLLNALIGVCLPLILITGWIPGGTLVVNSISMITMLVLFSTSITALRQGGRIARYFFSIFFFVLFLVAPNVLVLTFNVTHWDVKAFYVTAMPIGHLIFLLLLSVIQMEKVRTLREAMQRTAAANQAKSSFLATINHELRTPLNAITSLGTLLRLTTLTPKQAEYVTQLEQTSQHMSRLMGNVLDIAKIESNSLELQQEPFQLSIVMRQVHDLTNNQAQKKGLSLVFIGHDAIPETLLGDRLRLTQILTNLLQNALRYTVEGSVTCTVQRHATAEPRQLRLSFSVRDTGIGIAAEKLPTIFDEFTQAKPTSNLSQDGIGLGLAISSRLVTCLGGKLAVESTVGQGSHFFFTLPFYIAHTEASVAHQPLCQLPQGIRILLVDDEFMNRLLGYELLSAQGGKVEVAADGQSALLYLQQHAFDVVLLDINLPDMSGFEVLQWIRQHSPNANIPVIALTAHTNADIKQQCLSAGMNGFLNKPSDWQRLCQIILKAVNREDDG</sequence>
<dbReference type="EMBL" id="FNQP01000003">
    <property type="protein sequence ID" value="SDZ97497.1"/>
    <property type="molecule type" value="Genomic_DNA"/>
</dbReference>
<dbReference type="EC" id="2.7.13.3" evidence="2"/>
<dbReference type="Proteomes" id="UP000199397">
    <property type="component" value="Unassembled WGS sequence"/>
</dbReference>
<dbReference type="InterPro" id="IPR004358">
    <property type="entry name" value="Sig_transdc_His_kin-like_C"/>
</dbReference>
<feature type="transmembrane region" description="Helical" evidence="6">
    <location>
        <begin position="211"/>
        <end position="228"/>
    </location>
</feature>
<dbReference type="Pfam" id="PF00072">
    <property type="entry name" value="Response_reg"/>
    <property type="match status" value="1"/>
</dbReference>
<keyword evidence="4" id="KW-0902">Two-component regulatory system</keyword>
<keyword evidence="10" id="KW-0808">Transferase</keyword>
<dbReference type="RefSeq" id="WP_093065381.1">
    <property type="nucleotide sequence ID" value="NZ_FNQP01000003.1"/>
</dbReference>
<dbReference type="GO" id="GO:0000155">
    <property type="term" value="F:phosphorelay sensor kinase activity"/>
    <property type="evidence" value="ECO:0007669"/>
    <property type="project" value="InterPro"/>
</dbReference>
<dbReference type="PROSITE" id="PS50110">
    <property type="entry name" value="RESPONSE_REGULATORY"/>
    <property type="match status" value="1"/>
</dbReference>
<evidence type="ECO:0000256" key="4">
    <source>
        <dbReference type="ARBA" id="ARBA00023012"/>
    </source>
</evidence>
<dbReference type="SUPFAM" id="SSF55874">
    <property type="entry name" value="ATPase domain of HSP90 chaperone/DNA topoisomerase II/histidine kinase"/>
    <property type="match status" value="1"/>
</dbReference>
<dbReference type="InterPro" id="IPR005467">
    <property type="entry name" value="His_kinase_dom"/>
</dbReference>
<feature type="transmembrane region" description="Helical" evidence="6">
    <location>
        <begin position="360"/>
        <end position="380"/>
    </location>
</feature>
<proteinExistence type="predicted"/>
<comment type="catalytic activity">
    <reaction evidence="1">
        <text>ATP + protein L-histidine = ADP + protein N-phospho-L-histidine.</text>
        <dbReference type="EC" id="2.7.13.3"/>
    </reaction>
</comment>
<evidence type="ECO:0000256" key="2">
    <source>
        <dbReference type="ARBA" id="ARBA00012438"/>
    </source>
</evidence>
<evidence type="ECO:0000259" key="8">
    <source>
        <dbReference type="PROSITE" id="PS50109"/>
    </source>
</evidence>
<dbReference type="Gene3D" id="3.30.565.10">
    <property type="entry name" value="Histidine kinase-like ATPase, C-terminal domain"/>
    <property type="match status" value="1"/>
</dbReference>
<feature type="signal peptide" evidence="7">
    <location>
        <begin position="1"/>
        <end position="23"/>
    </location>
</feature>
<organism evidence="10 11">
    <name type="scientific">Thiothrix caldifontis</name>
    <dbReference type="NCBI Taxonomy" id="525918"/>
    <lineage>
        <taxon>Bacteria</taxon>
        <taxon>Pseudomonadati</taxon>
        <taxon>Pseudomonadota</taxon>
        <taxon>Gammaproteobacteria</taxon>
        <taxon>Thiotrichales</taxon>
        <taxon>Thiotrichaceae</taxon>
        <taxon>Thiothrix</taxon>
    </lineage>
</organism>
<name>A0A1H3XDP2_9GAMM</name>
<dbReference type="Gene3D" id="3.40.50.2300">
    <property type="match status" value="1"/>
</dbReference>
<gene>
    <name evidence="10" type="ORF">SAMN05660964_00662</name>
</gene>
<dbReference type="SMART" id="SM00388">
    <property type="entry name" value="HisKA"/>
    <property type="match status" value="1"/>
</dbReference>
<dbReference type="Pfam" id="PF07695">
    <property type="entry name" value="7TMR-DISM_7TM"/>
    <property type="match status" value="1"/>
</dbReference>
<evidence type="ECO:0000313" key="10">
    <source>
        <dbReference type="EMBL" id="SDZ97497.1"/>
    </source>
</evidence>
<dbReference type="Pfam" id="PF07696">
    <property type="entry name" value="7TMR-DISMED2"/>
    <property type="match status" value="1"/>
</dbReference>
<dbReference type="PRINTS" id="PR00344">
    <property type="entry name" value="BCTRLSENSOR"/>
</dbReference>
<keyword evidence="6" id="KW-0472">Membrane</keyword>
<feature type="domain" description="Histidine kinase" evidence="8">
    <location>
        <begin position="408"/>
        <end position="630"/>
    </location>
</feature>
<dbReference type="AlphaFoldDB" id="A0A1H3XDP2"/>
<feature type="transmembrane region" description="Helical" evidence="6">
    <location>
        <begin position="301"/>
        <end position="321"/>
    </location>
</feature>
<keyword evidence="7" id="KW-0732">Signal</keyword>
<evidence type="ECO:0000256" key="7">
    <source>
        <dbReference type="SAM" id="SignalP"/>
    </source>
</evidence>
<feature type="transmembrane region" description="Helical" evidence="6">
    <location>
        <begin position="330"/>
        <end position="354"/>
    </location>
</feature>
<dbReference type="CDD" id="cd17546">
    <property type="entry name" value="REC_hyHK_CKI1_RcsC-like"/>
    <property type="match status" value="1"/>
</dbReference>
<feature type="modified residue" description="4-aspartylphosphate" evidence="5">
    <location>
        <position position="699"/>
    </location>
</feature>
<keyword evidence="6" id="KW-0812">Transmembrane</keyword>
<protein>
    <recommendedName>
        <fullName evidence="2">histidine kinase</fullName>
        <ecNumber evidence="2">2.7.13.3</ecNumber>
    </recommendedName>
</protein>
<dbReference type="InterPro" id="IPR011006">
    <property type="entry name" value="CheY-like_superfamily"/>
</dbReference>
<evidence type="ECO:0000256" key="6">
    <source>
        <dbReference type="SAM" id="Phobius"/>
    </source>
</evidence>
<dbReference type="InterPro" id="IPR036890">
    <property type="entry name" value="HATPase_C_sf"/>
</dbReference>
<dbReference type="Gene3D" id="2.60.40.2380">
    <property type="match status" value="1"/>
</dbReference>
<dbReference type="CDD" id="cd16922">
    <property type="entry name" value="HATPase_EvgS-ArcB-TorS-like"/>
    <property type="match status" value="1"/>
</dbReference>
<evidence type="ECO:0000259" key="9">
    <source>
        <dbReference type="PROSITE" id="PS50110"/>
    </source>
</evidence>
<reference evidence="10 11" key="1">
    <citation type="submission" date="2016-10" db="EMBL/GenBank/DDBJ databases">
        <authorList>
            <person name="de Groot N.N."/>
        </authorList>
    </citation>
    <scope>NUCLEOTIDE SEQUENCE [LARGE SCALE GENOMIC DNA]</scope>
    <source>
        <strain evidence="10 11">DSM 21228</strain>
    </source>
</reference>
<dbReference type="Pfam" id="PF00512">
    <property type="entry name" value="HisKA"/>
    <property type="match status" value="1"/>
</dbReference>
<feature type="transmembrane region" description="Helical" evidence="6">
    <location>
        <begin position="184"/>
        <end position="204"/>
    </location>
</feature>
<dbReference type="InterPro" id="IPR003594">
    <property type="entry name" value="HATPase_dom"/>
</dbReference>
<dbReference type="STRING" id="525918.SAMN05660964_00662"/>
<accession>A0A1H3XDP2</accession>
<dbReference type="PROSITE" id="PS50109">
    <property type="entry name" value="HIS_KIN"/>
    <property type="match status" value="1"/>
</dbReference>
<dbReference type="Pfam" id="PF02518">
    <property type="entry name" value="HATPase_c"/>
    <property type="match status" value="1"/>
</dbReference>
<evidence type="ECO:0000256" key="1">
    <source>
        <dbReference type="ARBA" id="ARBA00000085"/>
    </source>
</evidence>
<dbReference type="CDD" id="cd00082">
    <property type="entry name" value="HisKA"/>
    <property type="match status" value="1"/>
</dbReference>
<dbReference type="SUPFAM" id="SSF47384">
    <property type="entry name" value="Homodimeric domain of signal transducing histidine kinase"/>
    <property type="match status" value="1"/>
</dbReference>
<dbReference type="InterPro" id="IPR011623">
    <property type="entry name" value="7TMR_DISM_rcpt_extracell_dom1"/>
</dbReference>
<feature type="chain" id="PRO_5011793920" description="histidine kinase" evidence="7">
    <location>
        <begin position="24"/>
        <end position="772"/>
    </location>
</feature>
<dbReference type="SMART" id="SM00448">
    <property type="entry name" value="REC"/>
    <property type="match status" value="1"/>
</dbReference>
<dbReference type="PANTHER" id="PTHR45339:SF1">
    <property type="entry name" value="HYBRID SIGNAL TRANSDUCTION HISTIDINE KINASE J"/>
    <property type="match status" value="1"/>
</dbReference>
<dbReference type="FunFam" id="3.30.565.10:FF:000010">
    <property type="entry name" value="Sensor histidine kinase RcsC"/>
    <property type="match status" value="1"/>
</dbReference>
<feature type="transmembrane region" description="Helical" evidence="6">
    <location>
        <begin position="277"/>
        <end position="295"/>
    </location>
</feature>
<dbReference type="OrthoDB" id="9792854at2"/>
<dbReference type="PANTHER" id="PTHR45339">
    <property type="entry name" value="HYBRID SIGNAL TRANSDUCTION HISTIDINE KINASE J"/>
    <property type="match status" value="1"/>
</dbReference>
<evidence type="ECO:0000313" key="11">
    <source>
        <dbReference type="Proteomes" id="UP000199397"/>
    </source>
</evidence>
<dbReference type="SMART" id="SM00387">
    <property type="entry name" value="HATPase_c"/>
    <property type="match status" value="1"/>
</dbReference>
<evidence type="ECO:0000256" key="5">
    <source>
        <dbReference type="PROSITE-ProRule" id="PRU00169"/>
    </source>
</evidence>
<keyword evidence="11" id="KW-1185">Reference proteome</keyword>
<evidence type="ECO:0000256" key="3">
    <source>
        <dbReference type="ARBA" id="ARBA00022553"/>
    </source>
</evidence>
<keyword evidence="6" id="KW-1133">Transmembrane helix</keyword>
<feature type="domain" description="Response regulatory" evidence="9">
    <location>
        <begin position="650"/>
        <end position="766"/>
    </location>
</feature>
<dbReference type="InterPro" id="IPR003661">
    <property type="entry name" value="HisK_dim/P_dom"/>
</dbReference>
<dbReference type="Gene3D" id="1.10.287.130">
    <property type="match status" value="1"/>
</dbReference>
<dbReference type="SUPFAM" id="SSF52172">
    <property type="entry name" value="CheY-like"/>
    <property type="match status" value="1"/>
</dbReference>
<dbReference type="InterPro" id="IPR011622">
    <property type="entry name" value="7TMR_DISM_rcpt_extracell_dom2"/>
</dbReference>
<dbReference type="InterPro" id="IPR036097">
    <property type="entry name" value="HisK_dim/P_sf"/>
</dbReference>
<dbReference type="InterPro" id="IPR001789">
    <property type="entry name" value="Sig_transdc_resp-reg_receiver"/>
</dbReference>
<feature type="transmembrane region" description="Helical" evidence="6">
    <location>
        <begin position="248"/>
        <end position="265"/>
    </location>
</feature>
<keyword evidence="10" id="KW-0418">Kinase</keyword>
<keyword evidence="3 5" id="KW-0597">Phosphoprotein</keyword>